<dbReference type="HOGENOM" id="CLU_021683_0_0_11"/>
<reference evidence="6 7" key="1">
    <citation type="journal article" date="2010" name="Stand. Genomic Sci.">
        <title>Complete genome sequence of Conexibacter woesei type strain (ID131577).</title>
        <authorList>
            <person name="Pukall R."/>
            <person name="Lapidus A."/>
            <person name="Glavina Del Rio T."/>
            <person name="Copeland A."/>
            <person name="Tice H."/>
            <person name="Cheng J.-F."/>
            <person name="Lucas S."/>
            <person name="Chen F."/>
            <person name="Nolan M."/>
            <person name="Bruce D."/>
            <person name="Goodwin L."/>
            <person name="Pitluck S."/>
            <person name="Mavromatis K."/>
            <person name="Ivanova N."/>
            <person name="Ovchinnikova G."/>
            <person name="Pati A."/>
            <person name="Chen A."/>
            <person name="Palaniappan K."/>
            <person name="Land M."/>
            <person name="Hauser L."/>
            <person name="Chang Y.-J."/>
            <person name="Jeffries C.D."/>
            <person name="Chain P."/>
            <person name="Meincke L."/>
            <person name="Sims D."/>
            <person name="Brettin T."/>
            <person name="Detter J.C."/>
            <person name="Rohde M."/>
            <person name="Goeker M."/>
            <person name="Bristow J."/>
            <person name="Eisen J.A."/>
            <person name="Markowitz V."/>
            <person name="Kyrpides N.C."/>
            <person name="Klenk H.-P."/>
            <person name="Hugenholtz P."/>
        </authorList>
    </citation>
    <scope>NUCLEOTIDE SEQUENCE [LARGE SCALE GENOMIC DNA]</scope>
    <source>
        <strain evidence="7">DSM 14684 / CIP 108061 / JCM 11494 / NBRC 100937 / ID131577</strain>
    </source>
</reference>
<dbReference type="SUPFAM" id="SSF53448">
    <property type="entry name" value="Nucleotide-diphospho-sugar transferases"/>
    <property type="match status" value="1"/>
</dbReference>
<dbReference type="InterPro" id="IPR050834">
    <property type="entry name" value="Glycosyltransf_2"/>
</dbReference>
<dbReference type="InterPro" id="IPR029044">
    <property type="entry name" value="Nucleotide-diphossugar_trans"/>
</dbReference>
<reference evidence="7" key="2">
    <citation type="submission" date="2010-01" db="EMBL/GenBank/DDBJ databases">
        <title>The complete genome of Conexibacter woesei DSM 14684.</title>
        <authorList>
            <consortium name="US DOE Joint Genome Institute (JGI-PGF)"/>
            <person name="Lucas S."/>
            <person name="Copeland A."/>
            <person name="Lapidus A."/>
            <person name="Glavina del Rio T."/>
            <person name="Dalin E."/>
            <person name="Tice H."/>
            <person name="Bruce D."/>
            <person name="Goodwin L."/>
            <person name="Pitluck S."/>
            <person name="Kyrpides N."/>
            <person name="Mavromatis K."/>
            <person name="Ivanova N."/>
            <person name="Mikhailova N."/>
            <person name="Chertkov O."/>
            <person name="Brettin T."/>
            <person name="Detter J.C."/>
            <person name="Han C."/>
            <person name="Larimer F."/>
            <person name="Land M."/>
            <person name="Hauser L."/>
            <person name="Markowitz V."/>
            <person name="Cheng J.-F."/>
            <person name="Hugenholtz P."/>
            <person name="Woyke T."/>
            <person name="Wu D."/>
            <person name="Pukall R."/>
            <person name="Steenblock K."/>
            <person name="Schneider S."/>
            <person name="Klenk H.-P."/>
            <person name="Eisen J.A."/>
        </authorList>
    </citation>
    <scope>NUCLEOTIDE SEQUENCE [LARGE SCALE GENOMIC DNA]</scope>
    <source>
        <strain evidence="7">DSM 14684 / CIP 108061 / JCM 11494 / NBRC 100937 / ID131577</strain>
    </source>
</reference>
<evidence type="ECO:0000256" key="1">
    <source>
        <dbReference type="ARBA" id="ARBA00022676"/>
    </source>
</evidence>
<proteinExistence type="predicted"/>
<dbReference type="CAZy" id="GT2">
    <property type="family name" value="Glycosyltransferase Family 2"/>
</dbReference>
<dbReference type="eggNOG" id="COG1215">
    <property type="taxonomic scope" value="Bacteria"/>
</dbReference>
<dbReference type="STRING" id="469383.Cwoe_5459"/>
<dbReference type="GO" id="GO:0016757">
    <property type="term" value="F:glycosyltransferase activity"/>
    <property type="evidence" value="ECO:0007669"/>
    <property type="project" value="UniProtKB-KW"/>
</dbReference>
<dbReference type="Pfam" id="PF13579">
    <property type="entry name" value="Glyco_trans_4_4"/>
    <property type="match status" value="1"/>
</dbReference>
<dbReference type="eggNOG" id="COG0438">
    <property type="taxonomic scope" value="Bacteria"/>
</dbReference>
<dbReference type="SUPFAM" id="SSF53756">
    <property type="entry name" value="UDP-Glycosyltransferase/glycogen phosphorylase"/>
    <property type="match status" value="1"/>
</dbReference>
<dbReference type="Proteomes" id="UP000008229">
    <property type="component" value="Chromosome"/>
</dbReference>
<evidence type="ECO:0000259" key="3">
    <source>
        <dbReference type="Pfam" id="PF00534"/>
    </source>
</evidence>
<dbReference type="CDD" id="cd03801">
    <property type="entry name" value="GT4_PimA-like"/>
    <property type="match status" value="1"/>
</dbReference>
<dbReference type="KEGG" id="cwo:Cwoe_5459"/>
<feature type="domain" description="Glycosyltransferase 2-like" evidence="4">
    <location>
        <begin position="424"/>
        <end position="564"/>
    </location>
</feature>
<name>D3EZM6_CONWI</name>
<evidence type="ECO:0000313" key="7">
    <source>
        <dbReference type="Proteomes" id="UP000008229"/>
    </source>
</evidence>
<dbReference type="RefSeq" id="WP_012936915.1">
    <property type="nucleotide sequence ID" value="NC_013739.1"/>
</dbReference>
<dbReference type="CAZy" id="GT4">
    <property type="family name" value="Glycosyltransferase Family 4"/>
</dbReference>
<dbReference type="OrthoDB" id="9803627at2"/>
<gene>
    <name evidence="6" type="ordered locus">Cwoe_5459</name>
</gene>
<protein>
    <submittedName>
        <fullName evidence="6">Glycosyl transferase group 1</fullName>
    </submittedName>
</protein>
<dbReference type="Pfam" id="PF00535">
    <property type="entry name" value="Glycos_transf_2"/>
    <property type="match status" value="1"/>
</dbReference>
<evidence type="ECO:0000259" key="5">
    <source>
        <dbReference type="Pfam" id="PF13579"/>
    </source>
</evidence>
<dbReference type="Pfam" id="PF00534">
    <property type="entry name" value="Glycos_transf_1"/>
    <property type="match status" value="1"/>
</dbReference>
<feature type="domain" description="Glycosyltransferase subfamily 4-like N-terminal" evidence="5">
    <location>
        <begin position="16"/>
        <end position="193"/>
    </location>
</feature>
<sequence>MQVALVSRSLAPFGGGGIGEYVDTTARILSGAGHDVTIFTTEGHRAAYDELRAGGDPDRLLAPAAEYVFVRDAAWPEGFYTPLHRYSSAVFDAIVDRYPGGGPDLIEVSDYLGEGFVLAQARATHDPRVADSLLAVRLHTTAELCAVLDGHHDTAEFSNQVDDELERFALRHADLLLWPGGDVLGLYERFYGAERLAPAVQIRNPLLLGDGLPDDTDTVDRAGPLKLLYIGRLERRKGVQNLLRAVTALGDPAWRLTLLGGDTETAPLGGSMRSQLELMAAEDERIEFLDHVPRAQLGDVISRHDVVVLPSLWECWPYVALEAMRRNRPVLATPTGGFTELVRPGVNGWFTADTTAEALSDAIAQLLADREAARRPRREGGPRDTVLSLAHPDEVVERYATLHEERRPRPLRRARAARPAPLVSVVIPYYGMSEFIEDTVRSVVAQTYPEVETLIVNDGSFGEADRILEELAVRYPLTVLSQPNAGLGAARNFGVAQARGRYVLPLDADNMIAPAFIERCVDVLESDRRLAYVTSWSRYVDERGEPTDELSTGYQPLGNETELIVRDNVAGDAAAVIRHRIFDLGFAYSQDLTSYEDWHFYLELHRAGHHGLVIPERLLDYRVRRDSMIREIGLPQTARLVAEINAHVLEKEIAWTPRNV</sequence>
<dbReference type="EMBL" id="CP001854">
    <property type="protein sequence ID" value="ADB53864.1"/>
    <property type="molecule type" value="Genomic_DNA"/>
</dbReference>
<dbReference type="InterPro" id="IPR028098">
    <property type="entry name" value="Glyco_trans_4-like_N"/>
</dbReference>
<evidence type="ECO:0000313" key="6">
    <source>
        <dbReference type="EMBL" id="ADB53864.1"/>
    </source>
</evidence>
<dbReference type="Gene3D" id="3.90.550.10">
    <property type="entry name" value="Spore Coat Polysaccharide Biosynthesis Protein SpsA, Chain A"/>
    <property type="match status" value="1"/>
</dbReference>
<keyword evidence="7" id="KW-1185">Reference proteome</keyword>
<dbReference type="PANTHER" id="PTHR43685">
    <property type="entry name" value="GLYCOSYLTRANSFERASE"/>
    <property type="match status" value="1"/>
</dbReference>
<keyword evidence="2 6" id="KW-0808">Transferase</keyword>
<evidence type="ECO:0000256" key="2">
    <source>
        <dbReference type="ARBA" id="ARBA00022679"/>
    </source>
</evidence>
<dbReference type="Gene3D" id="3.40.50.2000">
    <property type="entry name" value="Glycogen Phosphorylase B"/>
    <property type="match status" value="2"/>
</dbReference>
<keyword evidence="1" id="KW-0328">Glycosyltransferase</keyword>
<dbReference type="AlphaFoldDB" id="D3EZM6"/>
<dbReference type="CDD" id="cd00761">
    <property type="entry name" value="Glyco_tranf_GTA_type"/>
    <property type="match status" value="1"/>
</dbReference>
<feature type="domain" description="Glycosyl transferase family 1" evidence="3">
    <location>
        <begin position="223"/>
        <end position="379"/>
    </location>
</feature>
<dbReference type="InterPro" id="IPR001296">
    <property type="entry name" value="Glyco_trans_1"/>
</dbReference>
<accession>D3EZM6</accession>
<evidence type="ECO:0000259" key="4">
    <source>
        <dbReference type="Pfam" id="PF00535"/>
    </source>
</evidence>
<dbReference type="PANTHER" id="PTHR43685:SF2">
    <property type="entry name" value="GLYCOSYLTRANSFERASE 2-LIKE DOMAIN-CONTAINING PROTEIN"/>
    <property type="match status" value="1"/>
</dbReference>
<dbReference type="InterPro" id="IPR001173">
    <property type="entry name" value="Glyco_trans_2-like"/>
</dbReference>
<organism evidence="6 7">
    <name type="scientific">Conexibacter woesei (strain DSM 14684 / CCUG 47730 / CIP 108061 / JCM 11494 / NBRC 100937 / ID131577)</name>
    <dbReference type="NCBI Taxonomy" id="469383"/>
    <lineage>
        <taxon>Bacteria</taxon>
        <taxon>Bacillati</taxon>
        <taxon>Actinomycetota</taxon>
        <taxon>Thermoleophilia</taxon>
        <taxon>Solirubrobacterales</taxon>
        <taxon>Conexibacteraceae</taxon>
        <taxon>Conexibacter</taxon>
    </lineage>
</organism>